<reference evidence="1" key="1">
    <citation type="submission" date="2022-10" db="EMBL/GenBank/DDBJ databases">
        <title>Complete Genome of Trichothecium roseum strain YXFP-22015, a Plant Pathogen Isolated from Citrus.</title>
        <authorList>
            <person name="Wang Y."/>
            <person name="Zhu L."/>
        </authorList>
    </citation>
    <scope>NUCLEOTIDE SEQUENCE</scope>
    <source>
        <strain evidence="1">YXFP-22015</strain>
    </source>
</reference>
<dbReference type="Proteomes" id="UP001163324">
    <property type="component" value="Chromosome 2"/>
</dbReference>
<dbReference type="EMBL" id="CM047941">
    <property type="protein sequence ID" value="KAI9902438.1"/>
    <property type="molecule type" value="Genomic_DNA"/>
</dbReference>
<keyword evidence="2" id="KW-1185">Reference proteome</keyword>
<protein>
    <submittedName>
        <fullName evidence="1">Uncharacterized protein</fullName>
    </submittedName>
</protein>
<organism evidence="1 2">
    <name type="scientific">Trichothecium roseum</name>
    <dbReference type="NCBI Taxonomy" id="47278"/>
    <lineage>
        <taxon>Eukaryota</taxon>
        <taxon>Fungi</taxon>
        <taxon>Dikarya</taxon>
        <taxon>Ascomycota</taxon>
        <taxon>Pezizomycotina</taxon>
        <taxon>Sordariomycetes</taxon>
        <taxon>Hypocreomycetidae</taxon>
        <taxon>Hypocreales</taxon>
        <taxon>Hypocreales incertae sedis</taxon>
        <taxon>Trichothecium</taxon>
    </lineage>
</organism>
<evidence type="ECO:0000313" key="2">
    <source>
        <dbReference type="Proteomes" id="UP001163324"/>
    </source>
</evidence>
<gene>
    <name evidence="1" type="ORF">N3K66_001790</name>
</gene>
<evidence type="ECO:0000313" key="1">
    <source>
        <dbReference type="EMBL" id="KAI9902438.1"/>
    </source>
</evidence>
<accession>A0ACC0VAF1</accession>
<name>A0ACC0VAF1_9HYPO</name>
<proteinExistence type="predicted"/>
<sequence>MGVDNMLHGPSEHSVAWRSFERSRKHAMVYIMAYNYHLRHLVEPEDMALTRDAGSHRINMASTKVFRGRPSCFQDMINMAQMQPEQSEGEYWPLNLNRTAFVDALDETGQAVAELGYTKSLGVMSPLVTAALSGIVLWAYYVDPDAVASARDGIFVTSLLTFGTSVSTVLSRVAARIAINRYRGNLKRCFDAAASWTLSSEHMGELSGEGYSFLWWVQCYWLVQESCLALPVRLLLLPAMLLI</sequence>
<comment type="caution">
    <text evidence="1">The sequence shown here is derived from an EMBL/GenBank/DDBJ whole genome shotgun (WGS) entry which is preliminary data.</text>
</comment>